<gene>
    <name evidence="2" type="ORF">BXY39_2508</name>
</gene>
<keyword evidence="1" id="KW-0732">Signal</keyword>
<sequence length="152" mass="16190">MKSLTCLMMAAAIFSFSDNAVTANDHVEQNTEPAKTILTVTFTVERREGAVMAALFDNAAAYKAGEAANAVTIAVDGPTATAVFHDLLPGRVALKVFQDLNGDAVMNVNPFGMPVEPFAFSNDAMVRFGPLEWEAAAFPVKAGRNVHTIVID</sequence>
<keyword evidence="3" id="KW-1185">Reference proteome</keyword>
<evidence type="ECO:0000313" key="3">
    <source>
        <dbReference type="Proteomes" id="UP000271227"/>
    </source>
</evidence>
<comment type="caution">
    <text evidence="2">The sequence shown here is derived from an EMBL/GenBank/DDBJ whole genome shotgun (WGS) entry which is preliminary data.</text>
</comment>
<reference evidence="2 3" key="1">
    <citation type="submission" date="2018-10" db="EMBL/GenBank/DDBJ databases">
        <title>Genomic Encyclopedia of Archaeal and Bacterial Type Strains, Phase II (KMG-II): from individual species to whole genera.</title>
        <authorList>
            <person name="Goeker M."/>
        </authorList>
    </citation>
    <scope>NUCLEOTIDE SEQUENCE [LARGE SCALE GENOMIC DNA]</scope>
    <source>
        <strain evidence="2 3">DSM 25217</strain>
    </source>
</reference>
<feature type="signal peptide" evidence="1">
    <location>
        <begin position="1"/>
        <end position="20"/>
    </location>
</feature>
<dbReference type="InterPro" id="IPR018673">
    <property type="entry name" value="DUF2141"/>
</dbReference>
<evidence type="ECO:0000256" key="1">
    <source>
        <dbReference type="SAM" id="SignalP"/>
    </source>
</evidence>
<organism evidence="2 3">
    <name type="scientific">Eilatimonas milleporae</name>
    <dbReference type="NCBI Taxonomy" id="911205"/>
    <lineage>
        <taxon>Bacteria</taxon>
        <taxon>Pseudomonadati</taxon>
        <taxon>Pseudomonadota</taxon>
        <taxon>Alphaproteobacteria</taxon>
        <taxon>Kordiimonadales</taxon>
        <taxon>Kordiimonadaceae</taxon>
        <taxon>Eilatimonas</taxon>
    </lineage>
</organism>
<dbReference type="Proteomes" id="UP000271227">
    <property type="component" value="Unassembled WGS sequence"/>
</dbReference>
<name>A0A3M0C7S2_9PROT</name>
<protein>
    <submittedName>
        <fullName evidence="2">Uncharacterized protein (DUF2141 family)</fullName>
    </submittedName>
</protein>
<evidence type="ECO:0000313" key="2">
    <source>
        <dbReference type="EMBL" id="RMB04935.1"/>
    </source>
</evidence>
<accession>A0A3M0C7S2</accession>
<proteinExistence type="predicted"/>
<dbReference type="EMBL" id="REFR01000012">
    <property type="protein sequence ID" value="RMB04935.1"/>
    <property type="molecule type" value="Genomic_DNA"/>
</dbReference>
<feature type="chain" id="PRO_5018191962" evidence="1">
    <location>
        <begin position="21"/>
        <end position="152"/>
    </location>
</feature>
<dbReference type="AlphaFoldDB" id="A0A3M0C7S2"/>
<dbReference type="Pfam" id="PF09912">
    <property type="entry name" value="DUF2141"/>
    <property type="match status" value="1"/>
</dbReference>
<dbReference type="InParanoid" id="A0A3M0C7S2"/>
<dbReference type="RefSeq" id="WP_170163812.1">
    <property type="nucleotide sequence ID" value="NZ_REFR01000012.1"/>
</dbReference>